<sequence>MSGAILVQYLELHGRVLHLGAHDNILSRQLAVAMNLGLHFIEGTRAVGSGWHGNCPSE</sequence>
<comment type="caution">
    <text evidence="1">The sequence shown here is derived from an EMBL/GenBank/DDBJ whole genome shotgun (WGS) entry which is preliminary data.</text>
</comment>
<gene>
    <name evidence="1" type="ORF">EDC38_3114</name>
</gene>
<reference evidence="1 2" key="1">
    <citation type="submission" date="2018-11" db="EMBL/GenBank/DDBJ databases">
        <title>Genomic Encyclopedia of Type Strains, Phase IV (KMG-IV): sequencing the most valuable type-strain genomes for metagenomic binning, comparative biology and taxonomic classification.</title>
        <authorList>
            <person name="Goeker M."/>
        </authorList>
    </citation>
    <scope>NUCLEOTIDE SEQUENCE [LARGE SCALE GENOMIC DNA]</scope>
    <source>
        <strain evidence="1 2">DSM 16974</strain>
    </source>
</reference>
<name>A0A3N1NUG9_9GAMM</name>
<protein>
    <submittedName>
        <fullName evidence="1">Uncharacterized protein</fullName>
    </submittedName>
</protein>
<evidence type="ECO:0000313" key="2">
    <source>
        <dbReference type="Proteomes" id="UP000273643"/>
    </source>
</evidence>
<dbReference type="Proteomes" id="UP000273643">
    <property type="component" value="Unassembled WGS sequence"/>
</dbReference>
<evidence type="ECO:0000313" key="1">
    <source>
        <dbReference type="EMBL" id="ROQ18140.1"/>
    </source>
</evidence>
<organism evidence="1 2">
    <name type="scientific">Marinimicrobium koreense</name>
    <dbReference type="NCBI Taxonomy" id="306545"/>
    <lineage>
        <taxon>Bacteria</taxon>
        <taxon>Pseudomonadati</taxon>
        <taxon>Pseudomonadota</taxon>
        <taxon>Gammaproteobacteria</taxon>
        <taxon>Cellvibrionales</taxon>
        <taxon>Cellvibrionaceae</taxon>
        <taxon>Marinimicrobium</taxon>
    </lineage>
</organism>
<dbReference type="AlphaFoldDB" id="A0A3N1NUG9"/>
<accession>A0A3N1NUG9</accession>
<keyword evidence="2" id="KW-1185">Reference proteome</keyword>
<dbReference type="EMBL" id="RJUK01000003">
    <property type="protein sequence ID" value="ROQ18140.1"/>
    <property type="molecule type" value="Genomic_DNA"/>
</dbReference>
<proteinExistence type="predicted"/>